<dbReference type="AlphaFoldDB" id="H1SIC9"/>
<protein>
    <submittedName>
        <fullName evidence="1">Uncharacterized protein</fullName>
    </submittedName>
</protein>
<evidence type="ECO:0000313" key="2">
    <source>
        <dbReference type="Proteomes" id="UP000005808"/>
    </source>
</evidence>
<dbReference type="EMBL" id="AHJE01000198">
    <property type="protein sequence ID" value="EHP37723.1"/>
    <property type="molecule type" value="Genomic_DNA"/>
</dbReference>
<evidence type="ECO:0000313" key="1">
    <source>
        <dbReference type="EMBL" id="EHP37723.1"/>
    </source>
</evidence>
<name>H1SIC9_9BURK</name>
<organism evidence="1 2">
    <name type="scientific">Cupriavidus basilensis OR16</name>
    <dbReference type="NCBI Taxonomy" id="1127483"/>
    <lineage>
        <taxon>Bacteria</taxon>
        <taxon>Pseudomonadati</taxon>
        <taxon>Pseudomonadota</taxon>
        <taxon>Betaproteobacteria</taxon>
        <taxon>Burkholderiales</taxon>
        <taxon>Burkholderiaceae</taxon>
        <taxon>Cupriavidus</taxon>
    </lineage>
</organism>
<sequence>MIINDQYTILLARDIFLYCSLEGPGNPTIIKLLTCSHWLILTNMTTASPPQKVDREFRGQIRLQLIRHMRALLPQLY</sequence>
<dbReference type="Proteomes" id="UP000005808">
    <property type="component" value="Unassembled WGS sequence"/>
</dbReference>
<comment type="caution">
    <text evidence="1">The sequence shown here is derived from an EMBL/GenBank/DDBJ whole genome shotgun (WGS) entry which is preliminary data.</text>
</comment>
<reference evidence="1 2" key="1">
    <citation type="journal article" date="2012" name="J. Bacteriol.">
        <title>De Novo Genome Project of Cupriavidus basilensis OR16.</title>
        <authorList>
            <person name="Cserhati M."/>
            <person name="Kriszt B."/>
            <person name="Szoboszlay S."/>
            <person name="Toth A."/>
            <person name="Szabo I."/>
            <person name="Tancsics A."/>
            <person name="Nagy I."/>
            <person name="Horvath B."/>
            <person name="Nagy I."/>
            <person name="Kukolya J."/>
        </authorList>
    </citation>
    <scope>NUCLEOTIDE SEQUENCE [LARGE SCALE GENOMIC DNA]</scope>
    <source>
        <strain evidence="1 2">OR16</strain>
    </source>
</reference>
<accession>H1SIC9</accession>
<gene>
    <name evidence="1" type="ORF">OR16_41249</name>
</gene>
<proteinExistence type="predicted"/>